<evidence type="ECO:0000313" key="1">
    <source>
        <dbReference type="EMBL" id="QFS50569.1"/>
    </source>
</evidence>
<keyword evidence="2" id="KW-1185">Reference proteome</keyword>
<proteinExistence type="predicted"/>
<name>A0A5P8WFG4_9NOSO</name>
<dbReference type="KEGG" id="nsh:GXM_08063"/>
<evidence type="ECO:0000313" key="2">
    <source>
        <dbReference type="Proteomes" id="UP000326678"/>
    </source>
</evidence>
<accession>A0A5P8WFG4</accession>
<organism evidence="1 2">
    <name type="scientific">Nostoc sphaeroides CCNUC1</name>
    <dbReference type="NCBI Taxonomy" id="2653204"/>
    <lineage>
        <taxon>Bacteria</taxon>
        <taxon>Bacillati</taxon>
        <taxon>Cyanobacteriota</taxon>
        <taxon>Cyanophyceae</taxon>
        <taxon>Nostocales</taxon>
        <taxon>Nostocaceae</taxon>
        <taxon>Nostoc</taxon>
    </lineage>
</organism>
<gene>
    <name evidence="1" type="ORF">GXM_08063</name>
</gene>
<sequence length="45" mass="5373">MWKEENQVFPCNTWKELEAIAHKYALGVIIHATSERYRLRVKITV</sequence>
<reference evidence="1 2" key="1">
    <citation type="submission" date="2019-10" db="EMBL/GenBank/DDBJ databases">
        <title>Genomic and transcriptomic insights into the perfect genentic adaptation of a filamentous nitrogen-fixing cyanobacterium to rice fields.</title>
        <authorList>
            <person name="Chen Z."/>
        </authorList>
    </citation>
    <scope>NUCLEOTIDE SEQUENCE [LARGE SCALE GENOMIC DNA]</scope>
    <source>
        <strain evidence="1">CCNUC1</strain>
    </source>
</reference>
<dbReference type="EMBL" id="CP045227">
    <property type="protein sequence ID" value="QFS50569.1"/>
    <property type="molecule type" value="Genomic_DNA"/>
</dbReference>
<dbReference type="Proteomes" id="UP000326678">
    <property type="component" value="Chromosome Gxm2"/>
</dbReference>
<protein>
    <submittedName>
        <fullName evidence="1">Uncharacterized protein</fullName>
    </submittedName>
</protein>
<dbReference type="AlphaFoldDB" id="A0A5P8WFG4"/>